<feature type="domain" description="Thioredoxin" evidence="1">
    <location>
        <begin position="109"/>
        <end position="187"/>
    </location>
</feature>
<evidence type="ECO:0000313" key="3">
    <source>
        <dbReference type="Proteomes" id="UP001497744"/>
    </source>
</evidence>
<keyword evidence="3" id="KW-1185">Reference proteome</keyword>
<dbReference type="SUPFAM" id="SSF52833">
    <property type="entry name" value="Thioredoxin-like"/>
    <property type="match status" value="1"/>
</dbReference>
<dbReference type="AlphaFoldDB" id="A0AAV4M1E3"/>
<dbReference type="Proteomes" id="UP001497744">
    <property type="component" value="Unassembled WGS sequence"/>
</dbReference>
<evidence type="ECO:0000259" key="1">
    <source>
        <dbReference type="Pfam" id="PF00085"/>
    </source>
</evidence>
<dbReference type="GeneID" id="94197397"/>
<protein>
    <submittedName>
        <fullName evidence="2">Thioredoxin domain containing protein, putative</fullName>
    </submittedName>
</protein>
<dbReference type="InterPro" id="IPR013766">
    <property type="entry name" value="Thioredoxin_domain"/>
</dbReference>
<proteinExistence type="predicted"/>
<dbReference type="Gene3D" id="3.40.30.10">
    <property type="entry name" value="Glutaredoxin"/>
    <property type="match status" value="1"/>
</dbReference>
<comment type="caution">
    <text evidence="2">The sequence shown here is derived from an EMBL/GenBank/DDBJ whole genome shotgun (WGS) entry which is preliminary data.</text>
</comment>
<accession>A0AAV4M1E3</accession>
<dbReference type="EMBL" id="BPLF01000005">
    <property type="protein sequence ID" value="GIX65916.1"/>
    <property type="molecule type" value="Genomic_DNA"/>
</dbReference>
<dbReference type="InterPro" id="IPR036249">
    <property type="entry name" value="Thioredoxin-like_sf"/>
</dbReference>
<sequence>MCYPSPTPPTSWPRQRFSLTFPQEAVQKKRLQELEQTSTVTAEESEPQPVAVSRDDIESWRRERIATLKAGLSAWLLANVHQSMRSKAQDYLQQGHGAVETVSDEKEAINIFNSHKRVICHFYHDEFTHCKVLHRHLTTLAAKHLEVKFIRMLASKAPFFTKKLDLHVLPTMIYVLDGAITHVFTGFEEFKGDNITVHSLRAGLLKREALTTEMPVLKRLGEDVLVSAFKAASSGKSRLPLRRAFSELVRVLYGDDEHAPRRSADFMNEFYLRGVDVRCGLRSHALMVGGPKNLRGNPGGGLDARLFYPSITCEQFVMIGRAMECVVMERQVPHLSGGRVRAERTTGEVAALERRQKGHLLATVANLCKP</sequence>
<dbReference type="RefSeq" id="XP_067717985.1">
    <property type="nucleotide sequence ID" value="XM_067861884.1"/>
</dbReference>
<reference evidence="2 3" key="1">
    <citation type="submission" date="2021-06" db="EMBL/GenBank/DDBJ databases">
        <title>Genome sequence of Babesia caballi.</title>
        <authorList>
            <person name="Yamagishi J."/>
            <person name="Kidaka T."/>
            <person name="Ochi A."/>
        </authorList>
    </citation>
    <scope>NUCLEOTIDE SEQUENCE [LARGE SCALE GENOMIC DNA]</scope>
    <source>
        <strain evidence="2">USDA-D6B2</strain>
    </source>
</reference>
<dbReference type="Pfam" id="PF00085">
    <property type="entry name" value="Thioredoxin"/>
    <property type="match status" value="1"/>
</dbReference>
<evidence type="ECO:0000313" key="2">
    <source>
        <dbReference type="EMBL" id="GIX65916.1"/>
    </source>
</evidence>
<dbReference type="PANTHER" id="PTHR21148">
    <property type="entry name" value="THIOREDOXIN DOMAIN-CONTAINING PROTEIN 9"/>
    <property type="match status" value="1"/>
</dbReference>
<organism evidence="2 3">
    <name type="scientific">Babesia caballi</name>
    <dbReference type="NCBI Taxonomy" id="5871"/>
    <lineage>
        <taxon>Eukaryota</taxon>
        <taxon>Sar</taxon>
        <taxon>Alveolata</taxon>
        <taxon>Apicomplexa</taxon>
        <taxon>Aconoidasida</taxon>
        <taxon>Piroplasmida</taxon>
        <taxon>Babesiidae</taxon>
        <taxon>Babesia</taxon>
    </lineage>
</organism>
<name>A0AAV4M1E3_BABCB</name>
<gene>
    <name evidence="2" type="ORF">BcabD6B2_53510</name>
</gene>